<dbReference type="eggNOG" id="COG3457">
    <property type="taxonomic scope" value="Bacteria"/>
</dbReference>
<dbReference type="Gene3D" id="2.40.37.30">
    <property type="match status" value="2"/>
</dbReference>
<dbReference type="RefSeq" id="WP_075020058.1">
    <property type="nucleotide sequence ID" value="NZ_FOVH01000001.1"/>
</dbReference>
<dbReference type="InterPro" id="IPR029066">
    <property type="entry name" value="PLP-binding_barrel"/>
</dbReference>
<dbReference type="Proteomes" id="UP000183413">
    <property type="component" value="Unassembled WGS sequence"/>
</dbReference>
<dbReference type="InParanoid" id="A0A1I4XZU3"/>
<keyword evidence="4" id="KW-1185">Reference proteome</keyword>
<reference evidence="3 4" key="1">
    <citation type="submission" date="2016-10" db="EMBL/GenBank/DDBJ databases">
        <authorList>
            <person name="de Groot N.N."/>
        </authorList>
    </citation>
    <scope>NUCLEOTIDE SEQUENCE [LARGE SCALE GENOMIC DNA]</scope>
    <source>
        <strain evidence="3 4">DSM 43067</strain>
    </source>
</reference>
<evidence type="ECO:0000259" key="1">
    <source>
        <dbReference type="Pfam" id="PF01168"/>
    </source>
</evidence>
<organism evidence="3 4">
    <name type="scientific">Actinomadura madurae</name>
    <dbReference type="NCBI Taxonomy" id="1993"/>
    <lineage>
        <taxon>Bacteria</taxon>
        <taxon>Bacillati</taxon>
        <taxon>Actinomycetota</taxon>
        <taxon>Actinomycetes</taxon>
        <taxon>Streptosporangiales</taxon>
        <taxon>Thermomonosporaceae</taxon>
        <taxon>Actinomadura</taxon>
    </lineage>
</organism>
<gene>
    <name evidence="3" type="ORF">SAMN04489713_1011111</name>
</gene>
<dbReference type="InterPro" id="IPR048449">
    <property type="entry name" value="YhfX-like_C"/>
</dbReference>
<sequence length="390" mass="40517">MFLTATLARNPRLVEAAAGLHRTGRIPPDTYLIDLDAVAANAAALAAVAAAHDVRLWPVFKQVGRNPHVIRTVAEHLPLAAAIDLRGVRAIQDAGAGLGNVGHLVQLPVGAMRDVLARRPSYVTVFGADQARAVSAAAEHLGITQPLLARVVAATDRFYPGQEGGVPLDDVEKFAAEVEGMDAVTLDGVTSFPCLLYDEPSAAIAPTPNLQTLLTARSRLAAAGSPVSVVSAPSATAAASIPVLAAHGATHGEPGHALTATTPLHATDLTQPELPAMVYVSEIAHILPDGRPAVFGGGFYPRGRSSEALVFPSTGEPFTLPVEPAPPENIDYYRLLGAPPSGSPLRVGDTAVLAFRTQIFVTRSSVGALRGVSSGRPRLLGLADSHGRPW</sequence>
<proteinExistence type="predicted"/>
<evidence type="ECO:0000313" key="3">
    <source>
        <dbReference type="EMBL" id="SFN31325.1"/>
    </source>
</evidence>
<name>A0A1I4XZU3_9ACTN</name>
<evidence type="ECO:0000313" key="4">
    <source>
        <dbReference type="Proteomes" id="UP000183413"/>
    </source>
</evidence>
<protein>
    <submittedName>
        <fullName evidence="3">Predicted amino acid racemase</fullName>
    </submittedName>
</protein>
<dbReference type="EMBL" id="FOVH01000001">
    <property type="protein sequence ID" value="SFN31325.1"/>
    <property type="molecule type" value="Genomic_DNA"/>
</dbReference>
<dbReference type="InterPro" id="IPR001608">
    <property type="entry name" value="Ala_racemase_N"/>
</dbReference>
<accession>A0A1I4XZU3</accession>
<evidence type="ECO:0000259" key="2">
    <source>
        <dbReference type="Pfam" id="PF21279"/>
    </source>
</evidence>
<dbReference type="SUPFAM" id="SSF51419">
    <property type="entry name" value="PLP-binding barrel"/>
    <property type="match status" value="1"/>
</dbReference>
<feature type="domain" description="Alanine racemase N-terminal" evidence="1">
    <location>
        <begin position="33"/>
        <end position="263"/>
    </location>
</feature>
<dbReference type="AlphaFoldDB" id="A0A1I4XZU3"/>
<dbReference type="Pfam" id="PF01168">
    <property type="entry name" value="Ala_racemase_N"/>
    <property type="match status" value="1"/>
</dbReference>
<dbReference type="Pfam" id="PF21279">
    <property type="entry name" value="YhfX-like_C"/>
    <property type="match status" value="1"/>
</dbReference>
<feature type="domain" description="YhfX-like C-terminal" evidence="2">
    <location>
        <begin position="278"/>
        <end position="379"/>
    </location>
</feature>
<dbReference type="STRING" id="1993.SAMN04489713_1011111"/>